<keyword evidence="1" id="KW-0805">Transcription regulation</keyword>
<name>A0A9D1ME15_9FIRM</name>
<reference evidence="5" key="1">
    <citation type="submission" date="2020-10" db="EMBL/GenBank/DDBJ databases">
        <authorList>
            <person name="Gilroy R."/>
        </authorList>
    </citation>
    <scope>NUCLEOTIDE SEQUENCE</scope>
    <source>
        <strain evidence="5">USAMLcec3-3695</strain>
    </source>
</reference>
<gene>
    <name evidence="5" type="ORF">IAA61_11675</name>
</gene>
<evidence type="ECO:0000313" key="5">
    <source>
        <dbReference type="EMBL" id="HIU58455.1"/>
    </source>
</evidence>
<dbReference type="Gene3D" id="1.10.10.60">
    <property type="entry name" value="Homeodomain-like"/>
    <property type="match status" value="2"/>
</dbReference>
<evidence type="ECO:0000256" key="2">
    <source>
        <dbReference type="ARBA" id="ARBA00023125"/>
    </source>
</evidence>
<dbReference type="InterPro" id="IPR009057">
    <property type="entry name" value="Homeodomain-like_sf"/>
</dbReference>
<evidence type="ECO:0000256" key="1">
    <source>
        <dbReference type="ARBA" id="ARBA00023015"/>
    </source>
</evidence>
<dbReference type="AlphaFoldDB" id="A0A9D1ME15"/>
<dbReference type="GO" id="GO:0043565">
    <property type="term" value="F:sequence-specific DNA binding"/>
    <property type="evidence" value="ECO:0007669"/>
    <property type="project" value="InterPro"/>
</dbReference>
<accession>A0A9D1ME15</accession>
<dbReference type="InterPro" id="IPR018060">
    <property type="entry name" value="HTH_AraC"/>
</dbReference>
<dbReference type="InterPro" id="IPR018062">
    <property type="entry name" value="HTH_AraC-typ_CS"/>
</dbReference>
<dbReference type="PANTHER" id="PTHR43280:SF2">
    <property type="entry name" value="HTH-TYPE TRANSCRIPTIONAL REGULATOR EXSA"/>
    <property type="match status" value="1"/>
</dbReference>
<evidence type="ECO:0000256" key="3">
    <source>
        <dbReference type="ARBA" id="ARBA00023163"/>
    </source>
</evidence>
<dbReference type="PROSITE" id="PS01124">
    <property type="entry name" value="HTH_ARAC_FAMILY_2"/>
    <property type="match status" value="1"/>
</dbReference>
<keyword evidence="2" id="KW-0238">DNA-binding</keyword>
<dbReference type="Proteomes" id="UP000824109">
    <property type="component" value="Unassembled WGS sequence"/>
</dbReference>
<keyword evidence="3" id="KW-0804">Transcription</keyword>
<dbReference type="EMBL" id="DVNB01000124">
    <property type="protein sequence ID" value="HIU58455.1"/>
    <property type="molecule type" value="Genomic_DNA"/>
</dbReference>
<proteinExistence type="predicted"/>
<comment type="caution">
    <text evidence="5">The sequence shown here is derived from an EMBL/GenBank/DDBJ whole genome shotgun (WGS) entry which is preliminary data.</text>
</comment>
<dbReference type="GO" id="GO:0003700">
    <property type="term" value="F:DNA-binding transcription factor activity"/>
    <property type="evidence" value="ECO:0007669"/>
    <property type="project" value="InterPro"/>
</dbReference>
<feature type="domain" description="HTH araC/xylS-type" evidence="4">
    <location>
        <begin position="22"/>
        <end position="120"/>
    </location>
</feature>
<dbReference type="Pfam" id="PF12833">
    <property type="entry name" value="HTH_18"/>
    <property type="match status" value="1"/>
</dbReference>
<evidence type="ECO:0000313" key="6">
    <source>
        <dbReference type="Proteomes" id="UP000824109"/>
    </source>
</evidence>
<dbReference type="PANTHER" id="PTHR43280">
    <property type="entry name" value="ARAC-FAMILY TRANSCRIPTIONAL REGULATOR"/>
    <property type="match status" value="1"/>
</dbReference>
<evidence type="ECO:0000259" key="4">
    <source>
        <dbReference type="PROSITE" id="PS01124"/>
    </source>
</evidence>
<dbReference type="SUPFAM" id="SSF46689">
    <property type="entry name" value="Homeodomain-like"/>
    <property type="match status" value="2"/>
</dbReference>
<sequence>MRSHRGAAEPPLATMRSEEPIMHALAYIEMNYTKPITLEFISEYAHMSRSNFCLVFKKIVGDTFINYINTLRVSHAHRLLLTTDLSISAISAKSGFSSVDYLTRVFKKTHGTAPSKLRCKYRS</sequence>
<dbReference type="SMART" id="SM00342">
    <property type="entry name" value="HTH_ARAC"/>
    <property type="match status" value="1"/>
</dbReference>
<protein>
    <submittedName>
        <fullName evidence="5">Helix-turn-helix transcriptional regulator</fullName>
    </submittedName>
</protein>
<reference evidence="5" key="2">
    <citation type="journal article" date="2021" name="PeerJ">
        <title>Extensive microbial diversity within the chicken gut microbiome revealed by metagenomics and culture.</title>
        <authorList>
            <person name="Gilroy R."/>
            <person name="Ravi A."/>
            <person name="Getino M."/>
            <person name="Pursley I."/>
            <person name="Horton D.L."/>
            <person name="Alikhan N.F."/>
            <person name="Baker D."/>
            <person name="Gharbi K."/>
            <person name="Hall N."/>
            <person name="Watson M."/>
            <person name="Adriaenssens E.M."/>
            <person name="Foster-Nyarko E."/>
            <person name="Jarju S."/>
            <person name="Secka A."/>
            <person name="Antonio M."/>
            <person name="Oren A."/>
            <person name="Chaudhuri R.R."/>
            <person name="La Ragione R."/>
            <person name="Hildebrand F."/>
            <person name="Pallen M.J."/>
        </authorList>
    </citation>
    <scope>NUCLEOTIDE SEQUENCE</scope>
    <source>
        <strain evidence="5">USAMLcec3-3695</strain>
    </source>
</reference>
<dbReference type="PROSITE" id="PS00041">
    <property type="entry name" value="HTH_ARAC_FAMILY_1"/>
    <property type="match status" value="1"/>
</dbReference>
<organism evidence="5 6">
    <name type="scientific">Candidatus Ornithomonoglobus merdipullorum</name>
    <dbReference type="NCBI Taxonomy" id="2840895"/>
    <lineage>
        <taxon>Bacteria</taxon>
        <taxon>Bacillati</taxon>
        <taxon>Bacillota</taxon>
        <taxon>Clostridia</taxon>
        <taxon>Candidatus Ornithomonoglobus</taxon>
    </lineage>
</organism>